<dbReference type="Proteomes" id="UP000027661">
    <property type="component" value="Unassembled WGS sequence"/>
</dbReference>
<gene>
    <name evidence="1" type="ORF">M099_1654</name>
</gene>
<dbReference type="EMBL" id="JNHM01000020">
    <property type="protein sequence ID" value="KDS54556.1"/>
    <property type="molecule type" value="Genomic_DNA"/>
</dbReference>
<name>A0A069SKV1_PHOVU</name>
<organism evidence="1 2">
    <name type="scientific">Phocaeicola vulgatus str. 3975 RP4</name>
    <dbReference type="NCBI Taxonomy" id="1339352"/>
    <lineage>
        <taxon>Bacteria</taxon>
        <taxon>Pseudomonadati</taxon>
        <taxon>Bacteroidota</taxon>
        <taxon>Bacteroidia</taxon>
        <taxon>Bacteroidales</taxon>
        <taxon>Bacteroidaceae</taxon>
        <taxon>Phocaeicola</taxon>
    </lineage>
</organism>
<sequence length="43" mass="5046">MFVVRETKVDNLYCKAMECWQKGRGKNIKKVCCAFARQTFNSL</sequence>
<comment type="caution">
    <text evidence="1">The sequence shown here is derived from an EMBL/GenBank/DDBJ whole genome shotgun (WGS) entry which is preliminary data.</text>
</comment>
<evidence type="ECO:0000313" key="1">
    <source>
        <dbReference type="EMBL" id="KDS54556.1"/>
    </source>
</evidence>
<dbReference type="PATRIC" id="fig|1339352.3.peg.1605"/>
<accession>A0A069SKV1</accession>
<proteinExistence type="predicted"/>
<evidence type="ECO:0000313" key="2">
    <source>
        <dbReference type="Proteomes" id="UP000027661"/>
    </source>
</evidence>
<protein>
    <submittedName>
        <fullName evidence="1">Uncharacterized protein</fullName>
    </submittedName>
</protein>
<dbReference type="AlphaFoldDB" id="A0A069SKV1"/>
<reference evidence="1 2" key="1">
    <citation type="submission" date="2014-04" db="EMBL/GenBank/DDBJ databases">
        <authorList>
            <person name="Sears C."/>
            <person name="Carroll K."/>
            <person name="Sack B.R."/>
            <person name="Qadri F."/>
            <person name="Myers L.L."/>
            <person name="Chung G.-T."/>
            <person name="Escheverria P."/>
            <person name="Fraser C.M."/>
            <person name="Sadzewicz L."/>
            <person name="Shefchek K.A."/>
            <person name="Tallon L."/>
            <person name="Das S.P."/>
            <person name="Daugherty S."/>
            <person name="Mongodin E.F."/>
        </authorList>
    </citation>
    <scope>NUCLEOTIDE SEQUENCE [LARGE SCALE GENOMIC DNA]</scope>
    <source>
        <strain evidence="1 2">3975 RP4</strain>
    </source>
</reference>